<dbReference type="EMBL" id="CAAALY010257812">
    <property type="protein sequence ID" value="VEL38397.1"/>
    <property type="molecule type" value="Genomic_DNA"/>
</dbReference>
<evidence type="ECO:0000313" key="2">
    <source>
        <dbReference type="Proteomes" id="UP000784294"/>
    </source>
</evidence>
<name>A0A3S5FGI6_9PLAT</name>
<dbReference type="Proteomes" id="UP000784294">
    <property type="component" value="Unassembled WGS sequence"/>
</dbReference>
<sequence length="171" mass="19111">MMPAKRLVMSHVHDPTLEMMTHTSCLPLSLPTNRTNCYRGEAEAAVCVDEKAFLLILECNYPALNSLFGLGAGESRTHASLSNPDKREEIRWWIGSDDECVVRASRCRIDASRILRIDRIALAPSLTVSGGAEKRTTPILRPHILLVGLLRHPSLLICRQRPIGVDSWIFI</sequence>
<comment type="caution">
    <text evidence="1">The sequence shown here is derived from an EMBL/GenBank/DDBJ whole genome shotgun (WGS) entry which is preliminary data.</text>
</comment>
<dbReference type="AlphaFoldDB" id="A0A3S5FGI6"/>
<proteinExistence type="predicted"/>
<gene>
    <name evidence="1" type="ORF">PXEA_LOCUS31837</name>
</gene>
<organism evidence="1 2">
    <name type="scientific">Protopolystoma xenopodis</name>
    <dbReference type="NCBI Taxonomy" id="117903"/>
    <lineage>
        <taxon>Eukaryota</taxon>
        <taxon>Metazoa</taxon>
        <taxon>Spiralia</taxon>
        <taxon>Lophotrochozoa</taxon>
        <taxon>Platyhelminthes</taxon>
        <taxon>Monogenea</taxon>
        <taxon>Polyopisthocotylea</taxon>
        <taxon>Polystomatidea</taxon>
        <taxon>Polystomatidae</taxon>
        <taxon>Protopolystoma</taxon>
    </lineage>
</organism>
<reference evidence="1" key="1">
    <citation type="submission" date="2018-11" db="EMBL/GenBank/DDBJ databases">
        <authorList>
            <consortium name="Pathogen Informatics"/>
        </authorList>
    </citation>
    <scope>NUCLEOTIDE SEQUENCE</scope>
</reference>
<protein>
    <submittedName>
        <fullName evidence="1">Uncharacterized protein</fullName>
    </submittedName>
</protein>
<evidence type="ECO:0000313" key="1">
    <source>
        <dbReference type="EMBL" id="VEL38397.1"/>
    </source>
</evidence>
<keyword evidence="2" id="KW-1185">Reference proteome</keyword>
<accession>A0A3S5FGI6</accession>